<name>A0A1P8EGE7_9GAMM</name>
<dbReference type="EMBL" id="CP016896">
    <property type="protein sequence ID" value="APV35278.1"/>
    <property type="molecule type" value="Genomic_DNA"/>
</dbReference>
<organism evidence="2 3">
    <name type="scientific">Acinetobacter soli</name>
    <dbReference type="NCBI Taxonomy" id="487316"/>
    <lineage>
        <taxon>Bacteria</taxon>
        <taxon>Pseudomonadati</taxon>
        <taxon>Pseudomonadota</taxon>
        <taxon>Gammaproteobacteria</taxon>
        <taxon>Moraxellales</taxon>
        <taxon>Moraxellaceae</taxon>
        <taxon>Acinetobacter</taxon>
    </lineage>
</organism>
<evidence type="ECO:0000313" key="2">
    <source>
        <dbReference type="EMBL" id="APV35278.1"/>
    </source>
</evidence>
<dbReference type="AlphaFoldDB" id="A0A1P8EGE7"/>
<dbReference type="Proteomes" id="UP000185674">
    <property type="component" value="Chromosome"/>
</dbReference>
<dbReference type="SUPFAM" id="SSF51182">
    <property type="entry name" value="RmlC-like cupins"/>
    <property type="match status" value="2"/>
</dbReference>
<proteinExistence type="predicted"/>
<evidence type="ECO:0000259" key="1">
    <source>
        <dbReference type="Pfam" id="PF12973"/>
    </source>
</evidence>
<protein>
    <submittedName>
        <fullName evidence="2">Anti-sigma factor</fullName>
    </submittedName>
</protein>
<feature type="domain" description="ChrR-like cupin" evidence="1">
    <location>
        <begin position="122"/>
        <end position="217"/>
    </location>
</feature>
<dbReference type="Pfam" id="PF12973">
    <property type="entry name" value="Cupin_7"/>
    <property type="match status" value="2"/>
</dbReference>
<dbReference type="InterPro" id="IPR025979">
    <property type="entry name" value="ChrR-like_cupin_dom"/>
</dbReference>
<evidence type="ECO:0000313" key="3">
    <source>
        <dbReference type="Proteomes" id="UP000185674"/>
    </source>
</evidence>
<dbReference type="STRING" id="487316.BEN76_04305"/>
<dbReference type="InterPro" id="IPR011051">
    <property type="entry name" value="RmlC_Cupin_sf"/>
</dbReference>
<dbReference type="KEGG" id="asol:BEN76_04305"/>
<dbReference type="Gene3D" id="2.60.120.10">
    <property type="entry name" value="Jelly Rolls"/>
    <property type="match status" value="1"/>
</dbReference>
<sequence>MKMINADFSNKVIIKPDDYAWLPSPNGEVERMMLDRIGDEKARATSLVKYAPKTVFPEHSHPLGEELFILSGTFTENGEQHYPKGWYIRNPHNSKHIPSSNEGALIFVKLMQMGENETEKLVIDTNNPDNWIVVEGRTICPLFSSLTENTYLEKLSAQDVLQQQSISGLEILVIQGELLNDDDHYPEGTWIRYPADATHTLIASDAGAEIYIKSGHL</sequence>
<gene>
    <name evidence="2" type="ORF">BEN76_04305</name>
</gene>
<dbReference type="RefSeq" id="WP_076032366.1">
    <property type="nucleotide sequence ID" value="NZ_CP016896.1"/>
</dbReference>
<accession>A0A1P8EGE7</accession>
<reference evidence="2 3" key="1">
    <citation type="submission" date="2016-08" db="EMBL/GenBank/DDBJ databases">
        <title>Complete genome sequence of Acinetobacter baylyi strain GFJ2.</title>
        <authorList>
            <person name="Tabata M."/>
            <person name="Kuboki S."/>
            <person name="Gibu N."/>
            <person name="Kinouchi Y."/>
            <person name="Vangnai A."/>
            <person name="Kasai D."/>
            <person name="Fukuda M."/>
        </authorList>
    </citation>
    <scope>NUCLEOTIDE SEQUENCE [LARGE SCALE GENOMIC DNA]</scope>
    <source>
        <strain evidence="2 3">GFJ2</strain>
    </source>
</reference>
<dbReference type="InterPro" id="IPR014710">
    <property type="entry name" value="RmlC-like_jellyroll"/>
</dbReference>
<dbReference type="eggNOG" id="COG1917">
    <property type="taxonomic scope" value="Bacteria"/>
</dbReference>
<feature type="domain" description="ChrR-like cupin" evidence="1">
    <location>
        <begin position="10"/>
        <end position="113"/>
    </location>
</feature>
<dbReference type="CDD" id="cd20303">
    <property type="entry name" value="cupin_ChrR_1"/>
    <property type="match status" value="1"/>
</dbReference>